<accession>A0A183AXM0</accession>
<protein>
    <submittedName>
        <fullName evidence="3">Ras-GEF domain-containing protein</fullName>
    </submittedName>
</protein>
<name>A0A183AXM0_9TREM</name>
<dbReference type="WBParaSite" id="ECPE_0001174001-mRNA-1">
    <property type="protein sequence ID" value="ECPE_0001174001-mRNA-1"/>
    <property type="gene ID" value="ECPE_0001174001"/>
</dbReference>
<reference evidence="3" key="1">
    <citation type="submission" date="2016-06" db="UniProtKB">
        <authorList>
            <consortium name="WormBaseParasite"/>
        </authorList>
    </citation>
    <scope>IDENTIFICATION</scope>
</reference>
<evidence type="ECO:0000259" key="2">
    <source>
        <dbReference type="Pfam" id="PF25410"/>
    </source>
</evidence>
<feature type="region of interest" description="Disordered" evidence="1">
    <location>
        <begin position="86"/>
        <end position="122"/>
    </location>
</feature>
<feature type="domain" description="PH-like" evidence="2">
    <location>
        <begin position="159"/>
        <end position="243"/>
    </location>
</feature>
<feature type="compositionally biased region" description="Polar residues" evidence="1">
    <location>
        <begin position="94"/>
        <end position="106"/>
    </location>
</feature>
<dbReference type="AlphaFoldDB" id="A0A183AXM0"/>
<dbReference type="InterPro" id="IPR057609">
    <property type="entry name" value="PH_platyhelminthes"/>
</dbReference>
<evidence type="ECO:0000313" key="3">
    <source>
        <dbReference type="WBParaSite" id="ECPE_0001174001-mRNA-1"/>
    </source>
</evidence>
<organism evidence="3">
    <name type="scientific">Echinostoma caproni</name>
    <dbReference type="NCBI Taxonomy" id="27848"/>
    <lineage>
        <taxon>Eukaryota</taxon>
        <taxon>Metazoa</taxon>
        <taxon>Spiralia</taxon>
        <taxon>Lophotrochozoa</taxon>
        <taxon>Platyhelminthes</taxon>
        <taxon>Trematoda</taxon>
        <taxon>Digenea</taxon>
        <taxon>Plagiorchiida</taxon>
        <taxon>Echinostomata</taxon>
        <taxon>Echinostomatoidea</taxon>
        <taxon>Echinostomatidae</taxon>
        <taxon>Echinostoma</taxon>
    </lineage>
</organism>
<sequence length="243" mass="26694">LANLLLEKACNAANAAMKVDKFQTMIQRSRTDYLRQFANDHVWSSSITRIRERKASPFRAIGRKRTTLAAGPNQSISELEMQTSLNGDSEYGSARNSQSITPNSTTELRKPHPKRLSREKTVSVVARTSELPIPAGTTGHVSRTRTSSVLGLTCLDFGHSFPVELVDVLTLSGRLSPAQLLRTTEPAKSDLDALSVELTMSKHWLVLTTVSDPSISSNFPAQLLLAVPTRSIFAYSLEKNQTV</sequence>
<evidence type="ECO:0000256" key="1">
    <source>
        <dbReference type="SAM" id="MobiDB-lite"/>
    </source>
</evidence>
<dbReference type="Pfam" id="PF25410">
    <property type="entry name" value="PH_34"/>
    <property type="match status" value="1"/>
</dbReference>
<proteinExistence type="predicted"/>